<name>A0AAV1XXR4_LUPLU</name>
<protein>
    <recommendedName>
        <fullName evidence="6">Pentatricopeptide repeat-containing protein</fullName>
    </recommendedName>
</protein>
<dbReference type="NCBIfam" id="TIGR00756">
    <property type="entry name" value="PPR"/>
    <property type="match status" value="14"/>
</dbReference>
<feature type="repeat" description="PPR" evidence="3">
    <location>
        <begin position="110"/>
        <end position="144"/>
    </location>
</feature>
<dbReference type="InterPro" id="IPR029058">
    <property type="entry name" value="AB_hydrolase_fold"/>
</dbReference>
<dbReference type="PANTHER" id="PTHR47933:SF45">
    <property type="entry name" value="PENTACOTRIPEPTIDE-REPEAT REGION OF PRORP DOMAIN-CONTAINING PROTEIN"/>
    <property type="match status" value="1"/>
</dbReference>
<dbReference type="PANTHER" id="PTHR47933">
    <property type="entry name" value="PENTATRICOPEPTIDE REPEAT-CONTAINING PROTEIN 1, MITOCHONDRIAL"/>
    <property type="match status" value="1"/>
</dbReference>
<feature type="repeat" description="PPR" evidence="3">
    <location>
        <begin position="421"/>
        <end position="455"/>
    </location>
</feature>
<feature type="repeat" description="PPR" evidence="3">
    <location>
        <begin position="386"/>
        <end position="420"/>
    </location>
</feature>
<dbReference type="PROSITE" id="PS51375">
    <property type="entry name" value="PPR"/>
    <property type="match status" value="16"/>
</dbReference>
<keyword evidence="5" id="KW-1185">Reference proteome</keyword>
<reference evidence="4 5" key="1">
    <citation type="submission" date="2024-03" db="EMBL/GenBank/DDBJ databases">
        <authorList>
            <person name="Martinez-Hernandez J."/>
        </authorList>
    </citation>
    <scope>NUCLEOTIDE SEQUENCE [LARGE SCALE GENOMIC DNA]</scope>
</reference>
<sequence>MRRGLLPKHVAAVVKTQKDPLKALQMFNSVKDEEGFKHTLSTYRCMIQKLGFHCNFDEMENLISETRTNIDNTMLEGIYIEAIRSYGRKGKVQEAVNTFERMDFYNCDPSVHSYNAIMNILVEYGYFDQAHKLYMRMRDKGVDSDVYTYTIRIKSFCRTMRPYAALRLLHNMPHPNAVAYCTVVAGFYECEDYVEAREVFDEMLERRFCPDVMTSNKLVHTLCKKGLVRESEKILDKVLKRGVSPNLFTFNIFIQGHCREGALDRAVKLLATVSREGLAPDVVTYNTLICGLCRNSRVVEAEGYLHKMVNDGFEPDDFTYNSIIDGYCKAGMVEDANRIMKDAVFKGFKPDEFTCCSLISGLCLDGDPDHAMAVFKDAQEKGLRPSIFVYNTLIKGLSQLGLILPALQLMHEMAENGCQPNIWTYNLVIDGLCKMGCLSEANNLISDAIADGCLPDVFTFNTLIDGYCKQLKLDSAVELVNRMWAQGVTPDVITYNTLLNGYCKAAKSEEVMEIFEAMAEKGCAPNKITYNIILESLCKAKKVAEAVNLLGEMKSKGLSPDVVSFGTLITGFCKIGELDGAYKLFRRMEKHYNICHTTAIYNIIISAFSEQIKMKMAAKLFSAMKKNGCLPDNYTYRVMIDGFCKTGNVTHGYNFLLENIEMEFIPSLTTFGRVLNCLCMEHMVQEAVSIIHLMVQKGIVPEIVNTIFEADKKLVAAPKIVVEDLLKKGHITYHAYEVLYDGIRDKRILQKKRRLQTVNSLQGGNSNWQWKFKDNSVNIYYEEHVKETPEPSQNILMLPTISDVSTVEEWRSVAGDIVQRNGNVNWQATIVDWPGLGYSDRPKIDYNADVLEKFLVDFINSPDGPIKQAGGIFFFMIVKYVQSQLFNVTNNSCVKLANDLIIFGGGHAASIVIRAAKKGLLKPKAIAAVAPTWAGPLPIVFGRDSSMETRYGFLRGTLKAPAVGWMMYNMLVSNENAIQSQYKSHVYANPDNVTPGFVESRYALTKRKGARYLPAAFLTGLLDPVTSREEFLQLFADLSGKTPVLVVSAEGAPKRSKAEMEALKGAKGVSKFVEVPGALLPQEEYPSVVAQELYQFLQEYFDTVA</sequence>
<comment type="similarity">
    <text evidence="1">Belongs to the PPR family. P subfamily.</text>
</comment>
<dbReference type="Gene3D" id="3.40.50.1820">
    <property type="entry name" value="alpha/beta hydrolase"/>
    <property type="match status" value="1"/>
</dbReference>
<evidence type="ECO:0000313" key="5">
    <source>
        <dbReference type="Proteomes" id="UP001497480"/>
    </source>
</evidence>
<feature type="repeat" description="PPR" evidence="3">
    <location>
        <begin position="211"/>
        <end position="245"/>
    </location>
</feature>
<keyword evidence="2" id="KW-0677">Repeat</keyword>
<dbReference type="SUPFAM" id="SSF53474">
    <property type="entry name" value="alpha/beta-Hydrolases"/>
    <property type="match status" value="1"/>
</dbReference>
<evidence type="ECO:0000256" key="3">
    <source>
        <dbReference type="PROSITE-ProRule" id="PRU00708"/>
    </source>
</evidence>
<feature type="repeat" description="PPR" evidence="3">
    <location>
        <begin position="281"/>
        <end position="315"/>
    </location>
</feature>
<feature type="repeat" description="PPR" evidence="3">
    <location>
        <begin position="246"/>
        <end position="280"/>
    </location>
</feature>
<evidence type="ECO:0008006" key="6">
    <source>
        <dbReference type="Google" id="ProtNLM"/>
    </source>
</evidence>
<dbReference type="InterPro" id="IPR051240">
    <property type="entry name" value="Mito_RNA-Proc/Resp"/>
</dbReference>
<organism evidence="4 5">
    <name type="scientific">Lupinus luteus</name>
    <name type="common">European yellow lupine</name>
    <dbReference type="NCBI Taxonomy" id="3873"/>
    <lineage>
        <taxon>Eukaryota</taxon>
        <taxon>Viridiplantae</taxon>
        <taxon>Streptophyta</taxon>
        <taxon>Embryophyta</taxon>
        <taxon>Tracheophyta</taxon>
        <taxon>Spermatophyta</taxon>
        <taxon>Magnoliopsida</taxon>
        <taxon>eudicotyledons</taxon>
        <taxon>Gunneridae</taxon>
        <taxon>Pentapetalae</taxon>
        <taxon>rosids</taxon>
        <taxon>fabids</taxon>
        <taxon>Fabales</taxon>
        <taxon>Fabaceae</taxon>
        <taxon>Papilionoideae</taxon>
        <taxon>50 kb inversion clade</taxon>
        <taxon>genistoids sensu lato</taxon>
        <taxon>core genistoids</taxon>
        <taxon>Genisteae</taxon>
        <taxon>Lupinus</taxon>
    </lineage>
</organism>
<gene>
    <name evidence="4" type="ORF">LLUT_LOCUS26842</name>
</gene>
<dbReference type="InterPro" id="IPR011990">
    <property type="entry name" value="TPR-like_helical_dom_sf"/>
</dbReference>
<dbReference type="Proteomes" id="UP001497480">
    <property type="component" value="Unassembled WGS sequence"/>
</dbReference>
<feature type="repeat" description="PPR" evidence="3">
    <location>
        <begin position="632"/>
        <end position="666"/>
    </location>
</feature>
<dbReference type="Gene3D" id="1.25.40.10">
    <property type="entry name" value="Tetratricopeptide repeat domain"/>
    <property type="match status" value="6"/>
</dbReference>
<feature type="repeat" description="PPR" evidence="3">
    <location>
        <begin position="597"/>
        <end position="631"/>
    </location>
</feature>
<accession>A0AAV1XXR4</accession>
<dbReference type="Pfam" id="PF12854">
    <property type="entry name" value="PPR_1"/>
    <property type="match status" value="1"/>
</dbReference>
<feature type="repeat" description="PPR" evidence="3">
    <location>
        <begin position="491"/>
        <end position="525"/>
    </location>
</feature>
<evidence type="ECO:0000256" key="2">
    <source>
        <dbReference type="ARBA" id="ARBA00022737"/>
    </source>
</evidence>
<dbReference type="InterPro" id="IPR002885">
    <property type="entry name" value="PPR_rpt"/>
</dbReference>
<feature type="repeat" description="PPR" evidence="3">
    <location>
        <begin position="526"/>
        <end position="560"/>
    </location>
</feature>
<feature type="repeat" description="PPR" evidence="3">
    <location>
        <begin position="456"/>
        <end position="490"/>
    </location>
</feature>
<proteinExistence type="inferred from homology"/>
<comment type="caution">
    <text evidence="4">The sequence shown here is derived from an EMBL/GenBank/DDBJ whole genome shotgun (WGS) entry which is preliminary data.</text>
</comment>
<feature type="repeat" description="PPR" evidence="3">
    <location>
        <begin position="351"/>
        <end position="385"/>
    </location>
</feature>
<dbReference type="Pfam" id="PF13041">
    <property type="entry name" value="PPR_2"/>
    <property type="match status" value="7"/>
</dbReference>
<feature type="repeat" description="PPR" evidence="3">
    <location>
        <begin position="176"/>
        <end position="210"/>
    </location>
</feature>
<dbReference type="EMBL" id="CAXHTB010000018">
    <property type="protein sequence ID" value="CAL0325782.1"/>
    <property type="molecule type" value="Genomic_DNA"/>
</dbReference>
<dbReference type="GO" id="GO:0003729">
    <property type="term" value="F:mRNA binding"/>
    <property type="evidence" value="ECO:0007669"/>
    <property type="project" value="TreeGrafter"/>
</dbReference>
<evidence type="ECO:0000256" key="1">
    <source>
        <dbReference type="ARBA" id="ARBA00007626"/>
    </source>
</evidence>
<evidence type="ECO:0000313" key="4">
    <source>
        <dbReference type="EMBL" id="CAL0325782.1"/>
    </source>
</evidence>
<dbReference type="Pfam" id="PF01535">
    <property type="entry name" value="PPR"/>
    <property type="match status" value="3"/>
</dbReference>
<feature type="repeat" description="PPR" evidence="3">
    <location>
        <begin position="561"/>
        <end position="591"/>
    </location>
</feature>
<feature type="repeat" description="PPR" evidence="3">
    <location>
        <begin position="667"/>
        <end position="701"/>
    </location>
</feature>
<feature type="repeat" description="PPR" evidence="3">
    <location>
        <begin position="316"/>
        <end position="350"/>
    </location>
</feature>
<dbReference type="FunFam" id="1.25.40.10:FF:000558">
    <property type="entry name" value="Pentatricopeptide repeat-containing protein At5g39710"/>
    <property type="match status" value="1"/>
</dbReference>
<dbReference type="AlphaFoldDB" id="A0AAV1XXR4"/>